<gene>
    <name evidence="2" type="ORF">PHACT_15755</name>
</gene>
<dbReference type="EMBL" id="MASR01000004">
    <property type="protein sequence ID" value="OFE11008.1"/>
    <property type="molecule type" value="Genomic_DNA"/>
</dbReference>
<keyword evidence="1" id="KW-0732">Signal</keyword>
<proteinExistence type="predicted"/>
<protein>
    <recommendedName>
        <fullName evidence="4">Lipid/polyisoprenoid-binding YceI-like domain-containing protein</fullName>
    </recommendedName>
</protein>
<evidence type="ECO:0008006" key="4">
    <source>
        <dbReference type="Google" id="ProtNLM"/>
    </source>
</evidence>
<accession>A0A1E8CEY3</accession>
<feature type="signal peptide" evidence="1">
    <location>
        <begin position="1"/>
        <end position="18"/>
    </location>
</feature>
<keyword evidence="3" id="KW-1185">Reference proteome</keyword>
<dbReference type="AlphaFoldDB" id="A0A1E8CEY3"/>
<evidence type="ECO:0000313" key="3">
    <source>
        <dbReference type="Proteomes" id="UP000175669"/>
    </source>
</evidence>
<evidence type="ECO:0000313" key="2">
    <source>
        <dbReference type="EMBL" id="OFE11008.1"/>
    </source>
</evidence>
<name>A0A1E8CEY3_9GAMM</name>
<sequence length="180" mass="19486">MISLALSGLLLATSPLMAGEKIELDYTYTGDTGVSLSSMMGGPLGINSFTDQRAIENKHDIKRAQQGDVTLSQPPTEIIQQAFHEAFVSADAQLGDADTPLTLSGKLLEMEIVESADGTEVLIRCELSLNNQGRNAWQSVVFSRVAADGQDLSATITQGLDRLVNELFLDDYFLMELGIF</sequence>
<reference evidence="3" key="1">
    <citation type="submission" date="2016-07" db="EMBL/GenBank/DDBJ databases">
        <authorList>
            <person name="Florea S."/>
            <person name="Webb J.S."/>
            <person name="Jaromczyk J."/>
            <person name="Schardl C.L."/>
        </authorList>
    </citation>
    <scope>NUCLEOTIDE SEQUENCE [LARGE SCALE GENOMIC DNA]</scope>
    <source>
        <strain evidence="3">KCTC 42131</strain>
    </source>
</reference>
<organism evidence="2 3">
    <name type="scientific">Pseudohongiella acticola</name>
    <dbReference type="NCBI Taxonomy" id="1524254"/>
    <lineage>
        <taxon>Bacteria</taxon>
        <taxon>Pseudomonadati</taxon>
        <taxon>Pseudomonadota</taxon>
        <taxon>Gammaproteobacteria</taxon>
        <taxon>Pseudomonadales</taxon>
        <taxon>Pseudohongiellaceae</taxon>
        <taxon>Pseudohongiella</taxon>
    </lineage>
</organism>
<feature type="chain" id="PRO_5009211905" description="Lipid/polyisoprenoid-binding YceI-like domain-containing protein" evidence="1">
    <location>
        <begin position="19"/>
        <end position="180"/>
    </location>
</feature>
<evidence type="ECO:0000256" key="1">
    <source>
        <dbReference type="SAM" id="SignalP"/>
    </source>
</evidence>
<comment type="caution">
    <text evidence="2">The sequence shown here is derived from an EMBL/GenBank/DDBJ whole genome shotgun (WGS) entry which is preliminary data.</text>
</comment>
<dbReference type="Proteomes" id="UP000175669">
    <property type="component" value="Unassembled WGS sequence"/>
</dbReference>